<dbReference type="GO" id="GO:0042369">
    <property type="term" value="P:vitamin D catabolic process"/>
    <property type="evidence" value="ECO:0007669"/>
    <property type="project" value="Ensembl"/>
</dbReference>
<feature type="compositionally biased region" description="Polar residues" evidence="14">
    <location>
        <begin position="26"/>
        <end position="39"/>
    </location>
</feature>
<dbReference type="Gene3D" id="1.10.630.10">
    <property type="entry name" value="Cytochrome P450"/>
    <property type="match status" value="1"/>
</dbReference>
<name>A0A8C0A702_BOSMU</name>
<evidence type="ECO:0000256" key="11">
    <source>
        <dbReference type="ARBA" id="ARBA00023136"/>
    </source>
</evidence>
<evidence type="ECO:0000313" key="16">
    <source>
        <dbReference type="Proteomes" id="UP000694520"/>
    </source>
</evidence>
<dbReference type="InterPro" id="IPR017972">
    <property type="entry name" value="Cyt_P450_CS"/>
</dbReference>
<dbReference type="Pfam" id="PF00067">
    <property type="entry name" value="p450"/>
    <property type="match status" value="1"/>
</dbReference>
<dbReference type="Ensembl" id="ENSBGRT00000012086.1">
    <property type="protein sequence ID" value="ENSBGRP00000010506.1"/>
    <property type="gene ID" value="ENSBGRG00000006412.1"/>
</dbReference>
<feature type="compositionally biased region" description="Basic and acidic residues" evidence="14">
    <location>
        <begin position="86"/>
        <end position="96"/>
    </location>
</feature>
<evidence type="ECO:0000256" key="12">
    <source>
        <dbReference type="PIRSR" id="PIRSR602401-1"/>
    </source>
</evidence>
<dbReference type="GO" id="GO:0071375">
    <property type="term" value="P:cellular response to peptide hormone stimulus"/>
    <property type="evidence" value="ECO:0007669"/>
    <property type="project" value="TreeGrafter"/>
</dbReference>
<keyword evidence="9 12" id="KW-0408">Iron</keyword>
<keyword evidence="5 12" id="KW-0479">Metal-binding</keyword>
<comment type="similarity">
    <text evidence="3 13">Belongs to the cytochrome P450 family.</text>
</comment>
<keyword evidence="11" id="KW-0472">Membrane</keyword>
<dbReference type="PRINTS" id="PR00385">
    <property type="entry name" value="P450"/>
</dbReference>
<dbReference type="PRINTS" id="PR00463">
    <property type="entry name" value="EP450I"/>
</dbReference>
<dbReference type="GO" id="GO:0006704">
    <property type="term" value="P:glucocorticoid biosynthetic process"/>
    <property type="evidence" value="ECO:0007669"/>
    <property type="project" value="TreeGrafter"/>
</dbReference>
<evidence type="ECO:0000256" key="1">
    <source>
        <dbReference type="ARBA" id="ARBA00001971"/>
    </source>
</evidence>
<dbReference type="GO" id="GO:0062180">
    <property type="term" value="F:25-hydroxycholecalciferol-23-hydroxylase activity"/>
    <property type="evidence" value="ECO:0007669"/>
    <property type="project" value="Ensembl"/>
</dbReference>
<dbReference type="GO" id="GO:0030342">
    <property type="term" value="F:1-alpha,25-dihydroxyvitamin D3 24-hydroxylase activity"/>
    <property type="evidence" value="ECO:0007669"/>
    <property type="project" value="Ensembl"/>
</dbReference>
<dbReference type="PANTHER" id="PTHR24279:SF125">
    <property type="entry name" value="CYTOCHROME P450 FAMILY 24 SUBFAMILY A MEMBER 1"/>
    <property type="match status" value="1"/>
</dbReference>
<dbReference type="GO" id="GO:0008203">
    <property type="term" value="P:cholesterol metabolic process"/>
    <property type="evidence" value="ECO:0007669"/>
    <property type="project" value="TreeGrafter"/>
</dbReference>
<evidence type="ECO:0000256" key="9">
    <source>
        <dbReference type="ARBA" id="ARBA00023004"/>
    </source>
</evidence>
<dbReference type="GO" id="GO:0001649">
    <property type="term" value="P:osteoblast differentiation"/>
    <property type="evidence" value="ECO:0007669"/>
    <property type="project" value="Ensembl"/>
</dbReference>
<dbReference type="PANTHER" id="PTHR24279">
    <property type="entry name" value="CYTOCHROME P450"/>
    <property type="match status" value="1"/>
</dbReference>
<keyword evidence="7" id="KW-0809">Transit peptide</keyword>
<organism evidence="15 16">
    <name type="scientific">Bos mutus grunniens</name>
    <name type="common">Wild yak</name>
    <name type="synonym">Bos grunniens</name>
    <dbReference type="NCBI Taxonomy" id="30521"/>
    <lineage>
        <taxon>Eukaryota</taxon>
        <taxon>Metazoa</taxon>
        <taxon>Chordata</taxon>
        <taxon>Craniata</taxon>
        <taxon>Vertebrata</taxon>
        <taxon>Euteleostomi</taxon>
        <taxon>Mammalia</taxon>
        <taxon>Eutheria</taxon>
        <taxon>Laurasiatheria</taxon>
        <taxon>Artiodactyla</taxon>
        <taxon>Ruminantia</taxon>
        <taxon>Pecora</taxon>
        <taxon>Bovidae</taxon>
        <taxon>Bovinae</taxon>
        <taxon>Bos</taxon>
    </lineage>
</organism>
<dbReference type="GO" id="GO:0030343">
    <property type="term" value="F:vitamin D3 25-hydroxylase activity"/>
    <property type="evidence" value="ECO:0007669"/>
    <property type="project" value="Ensembl"/>
</dbReference>
<accession>A0A8C0A702</accession>
<feature type="region of interest" description="Disordered" evidence="14">
    <location>
        <begin position="1"/>
        <end position="126"/>
    </location>
</feature>
<dbReference type="AlphaFoldDB" id="A0A8C0A702"/>
<keyword evidence="10 13" id="KW-0503">Monooxygenase</keyword>
<evidence type="ECO:0000256" key="8">
    <source>
        <dbReference type="ARBA" id="ARBA00023002"/>
    </source>
</evidence>
<dbReference type="GO" id="GO:0033280">
    <property type="term" value="P:response to vitamin D"/>
    <property type="evidence" value="ECO:0007669"/>
    <property type="project" value="Ensembl"/>
</dbReference>
<dbReference type="GO" id="GO:0062181">
    <property type="term" value="F:1-alpha,25-dihydroxyvitamin D3 23-hydroxylase activity"/>
    <property type="evidence" value="ECO:0007669"/>
    <property type="project" value="Ensembl"/>
</dbReference>
<dbReference type="GO" id="GO:0008403">
    <property type="term" value="F:25-hydroxycholecalciferol-24-hydroxylase activity"/>
    <property type="evidence" value="ECO:0007669"/>
    <property type="project" value="Ensembl"/>
</dbReference>
<evidence type="ECO:0000256" key="6">
    <source>
        <dbReference type="ARBA" id="ARBA00022792"/>
    </source>
</evidence>
<keyword evidence="8 13" id="KW-0560">Oxidoreductase</keyword>
<proteinExistence type="inferred from homology"/>
<dbReference type="GO" id="GO:0020037">
    <property type="term" value="F:heme binding"/>
    <property type="evidence" value="ECO:0007669"/>
    <property type="project" value="InterPro"/>
</dbReference>
<gene>
    <name evidence="15" type="primary">CYP24A1</name>
</gene>
<evidence type="ECO:0000256" key="3">
    <source>
        <dbReference type="ARBA" id="ARBA00010617"/>
    </source>
</evidence>
<dbReference type="CDD" id="cd20645">
    <property type="entry name" value="CYP24A1"/>
    <property type="match status" value="1"/>
</dbReference>
<dbReference type="InterPro" id="IPR036396">
    <property type="entry name" value="Cyt_P450_sf"/>
</dbReference>
<evidence type="ECO:0000256" key="2">
    <source>
        <dbReference type="ARBA" id="ARBA00004637"/>
    </source>
</evidence>
<dbReference type="FunFam" id="1.10.630.10:FF:000006">
    <property type="entry name" value="Cytochrome P450 302a1, mitochondrial"/>
    <property type="match status" value="1"/>
</dbReference>
<dbReference type="PROSITE" id="PS00086">
    <property type="entry name" value="CYTOCHROME_P450"/>
    <property type="match status" value="1"/>
</dbReference>
<feature type="binding site" description="axial binding residue" evidence="12">
    <location>
        <position position="547"/>
    </location>
    <ligand>
        <name>heme</name>
        <dbReference type="ChEBI" id="CHEBI:30413"/>
    </ligand>
    <ligandPart>
        <name>Fe</name>
        <dbReference type="ChEBI" id="CHEBI:18248"/>
    </ligandPart>
</feature>
<evidence type="ECO:0000256" key="13">
    <source>
        <dbReference type="RuleBase" id="RU000461"/>
    </source>
</evidence>
<sequence>MERDRGKAQRQQHLFYPPGHLHFGSTAGTASQPGAATQTRDIDGVLAPSAEGGAPLPRDGTGRSAGRGHPARSHQVATAGQPAGDPLERRPQETARHAGKCPVAPQCPLFSPPRSPNPRRGARRGACGAVRAAVPAAAVRGPREEGGARRAKRSRDCSGCALTSRPARPLQVEYHKKYGKIFRMKLGSFDSVHLGSPCLLEALYRSESAHPQRLEIKPWKAYRDYREEGYGLLILEGEDWQRVRSAFQKKLMKPVEIMKLDDKINEVLADFMGRIDELCDERGRIEDLYTELNKWSFESICLVLYEKRFGLLQKNTGEEALNFIMAVKTMMSMFGKMMVTPVELHRSLNTRVWQAHTQAWDTIFRSVKSCVDNRLEKYSEQPSMDFLCDIYHHNQLSKKELYAAVTELQLAAVETTANSLMWILYNLSRNPHVQQKLFKEIQSVLPENQLPRAEDLRNMPYLKACLKESMRLNPTVPFTTRTLDKAMVLGEYALPKGTVLVLNTHVLGSSEENFEESSQFRPERWLQDKKKISPFAHLPFGVGKRMCIGRRLAELQLHLALCWIVRKYDVVATDLEPVETLHLGNLVPGRQLPVAFRQR</sequence>
<evidence type="ECO:0000256" key="7">
    <source>
        <dbReference type="ARBA" id="ARBA00022946"/>
    </source>
</evidence>
<evidence type="ECO:0000313" key="15">
    <source>
        <dbReference type="Ensembl" id="ENSBGRP00000010506.1"/>
    </source>
</evidence>
<keyword evidence="6" id="KW-0496">Mitochondrion</keyword>
<dbReference type="GO" id="GO:0034650">
    <property type="term" value="P:cortisol metabolic process"/>
    <property type="evidence" value="ECO:0007669"/>
    <property type="project" value="TreeGrafter"/>
</dbReference>
<dbReference type="InterPro" id="IPR001128">
    <property type="entry name" value="Cyt_P450"/>
</dbReference>
<dbReference type="GO" id="GO:0005743">
    <property type="term" value="C:mitochondrial inner membrane"/>
    <property type="evidence" value="ECO:0007669"/>
    <property type="project" value="UniProtKB-SubCell"/>
</dbReference>
<dbReference type="Proteomes" id="UP000694520">
    <property type="component" value="Chromosome 12"/>
</dbReference>
<dbReference type="GeneTree" id="ENSGT00950000182905"/>
<keyword evidence="16" id="KW-1185">Reference proteome</keyword>
<keyword evidence="4 12" id="KW-0349">Heme</keyword>
<evidence type="ECO:0000256" key="5">
    <source>
        <dbReference type="ARBA" id="ARBA00022723"/>
    </source>
</evidence>
<dbReference type="InterPro" id="IPR050479">
    <property type="entry name" value="CYP11_CYP27_families"/>
</dbReference>
<comment type="cofactor">
    <cofactor evidence="1 12">
        <name>heme</name>
        <dbReference type="ChEBI" id="CHEBI:30413"/>
    </cofactor>
</comment>
<reference evidence="15" key="1">
    <citation type="submission" date="2019-05" db="EMBL/GenBank/DDBJ databases">
        <authorList>
            <person name="Zhang S."/>
            <person name="Liu J."/>
        </authorList>
    </citation>
    <scope>NUCLEOTIDE SEQUENCE [LARGE SCALE GENOMIC DNA]</scope>
</reference>
<keyword evidence="6" id="KW-0999">Mitochondrion inner membrane</keyword>
<comment type="subcellular location">
    <subcellularLocation>
        <location evidence="2">Mitochondrion inner membrane</location>
        <topology evidence="2">Peripheral membrane protein</topology>
    </subcellularLocation>
</comment>
<evidence type="ECO:0000256" key="14">
    <source>
        <dbReference type="SAM" id="MobiDB-lite"/>
    </source>
</evidence>
<evidence type="ECO:0000256" key="10">
    <source>
        <dbReference type="ARBA" id="ARBA00023033"/>
    </source>
</evidence>
<protein>
    <submittedName>
        <fullName evidence="15">Cytochrome P450 family 24 subfamily A member 1</fullName>
    </submittedName>
</protein>
<dbReference type="Ensembl" id="ENSBGRT00000012034.1">
    <property type="protein sequence ID" value="ENSBGRP00000010462.1"/>
    <property type="gene ID" value="ENSBGRG00000006412.1"/>
</dbReference>
<dbReference type="SUPFAM" id="SSF48264">
    <property type="entry name" value="Cytochrome P450"/>
    <property type="match status" value="1"/>
</dbReference>
<reference evidence="15" key="2">
    <citation type="submission" date="2025-05" db="UniProtKB">
        <authorList>
            <consortium name="Ensembl"/>
        </authorList>
    </citation>
    <scope>IDENTIFICATION</scope>
</reference>
<dbReference type="InterPro" id="IPR002401">
    <property type="entry name" value="Cyt_P450_E_grp-I"/>
</dbReference>
<dbReference type="GO" id="GO:0005506">
    <property type="term" value="F:iron ion binding"/>
    <property type="evidence" value="ECO:0007669"/>
    <property type="project" value="InterPro"/>
</dbReference>
<dbReference type="GO" id="GO:0006700">
    <property type="term" value="P:C21-steroid hormone biosynthetic process"/>
    <property type="evidence" value="ECO:0007669"/>
    <property type="project" value="TreeGrafter"/>
</dbReference>
<evidence type="ECO:0000256" key="4">
    <source>
        <dbReference type="ARBA" id="ARBA00022617"/>
    </source>
</evidence>